<keyword evidence="3" id="KW-1185">Reference proteome</keyword>
<keyword evidence="1" id="KW-0812">Transmembrane</keyword>
<protein>
    <submittedName>
        <fullName evidence="2">Uncharacterized protein</fullName>
    </submittedName>
</protein>
<feature type="transmembrane region" description="Helical" evidence="1">
    <location>
        <begin position="6"/>
        <end position="28"/>
    </location>
</feature>
<organism evidence="2 3">
    <name type="scientific">Flavobacterium algoritolerans</name>
    <dbReference type="NCBI Taxonomy" id="3041254"/>
    <lineage>
        <taxon>Bacteria</taxon>
        <taxon>Pseudomonadati</taxon>
        <taxon>Bacteroidota</taxon>
        <taxon>Flavobacteriia</taxon>
        <taxon>Flavobacteriales</taxon>
        <taxon>Flavobacteriaceae</taxon>
        <taxon>Flavobacterium</taxon>
    </lineage>
</organism>
<reference evidence="2 3" key="1">
    <citation type="submission" date="2023-04" db="EMBL/GenBank/DDBJ databases">
        <title>Two novel species of Flavobacterium.</title>
        <authorList>
            <person name="Liu Q."/>
            <person name="Xin Y.-H."/>
        </authorList>
    </citation>
    <scope>NUCLEOTIDE SEQUENCE [LARGE SCALE GENOMIC DNA]</scope>
    <source>
        <strain evidence="2 3">LB1P51</strain>
    </source>
</reference>
<dbReference type="EMBL" id="JASCRZ010000002">
    <property type="protein sequence ID" value="MDI5894750.1"/>
    <property type="molecule type" value="Genomic_DNA"/>
</dbReference>
<dbReference type="RefSeq" id="WP_282716387.1">
    <property type="nucleotide sequence ID" value="NZ_JASCRZ010000002.1"/>
</dbReference>
<evidence type="ECO:0000313" key="3">
    <source>
        <dbReference type="Proteomes" id="UP001243403"/>
    </source>
</evidence>
<evidence type="ECO:0000313" key="2">
    <source>
        <dbReference type="EMBL" id="MDI5894750.1"/>
    </source>
</evidence>
<gene>
    <name evidence="2" type="ORF">QLS65_07570</name>
</gene>
<dbReference type="Proteomes" id="UP001243403">
    <property type="component" value="Unassembled WGS sequence"/>
</dbReference>
<keyword evidence="1" id="KW-0472">Membrane</keyword>
<accession>A0ABT6V943</accession>
<evidence type="ECO:0000256" key="1">
    <source>
        <dbReference type="SAM" id="Phobius"/>
    </source>
</evidence>
<sequence>MIEIGFNWVLGIAIVFGINVSEFMLFLFKDYGFSVAIILEQSFQNQCCSLKNAYA</sequence>
<name>A0ABT6V943_9FLAO</name>
<comment type="caution">
    <text evidence="2">The sequence shown here is derived from an EMBL/GenBank/DDBJ whole genome shotgun (WGS) entry which is preliminary data.</text>
</comment>
<proteinExistence type="predicted"/>
<keyword evidence="1" id="KW-1133">Transmembrane helix</keyword>